<dbReference type="SUPFAM" id="SSF55874">
    <property type="entry name" value="ATPase domain of HSP90 chaperone/DNA topoisomerase II/histidine kinase"/>
    <property type="match status" value="1"/>
</dbReference>
<dbReference type="InterPro" id="IPR050482">
    <property type="entry name" value="Sensor_HK_TwoCompSys"/>
</dbReference>
<dbReference type="Gene3D" id="3.30.450.40">
    <property type="match status" value="2"/>
</dbReference>
<dbReference type="GO" id="GO:0046983">
    <property type="term" value="F:protein dimerization activity"/>
    <property type="evidence" value="ECO:0007669"/>
    <property type="project" value="InterPro"/>
</dbReference>
<evidence type="ECO:0000313" key="6">
    <source>
        <dbReference type="Proteomes" id="UP000185612"/>
    </source>
</evidence>
<keyword evidence="2 5" id="KW-0418">Kinase</keyword>
<dbReference type="AlphaFoldDB" id="A0A1Q5PV70"/>
<dbReference type="Pfam" id="PF07730">
    <property type="entry name" value="HisKA_3"/>
    <property type="match status" value="1"/>
</dbReference>
<evidence type="ECO:0000259" key="4">
    <source>
        <dbReference type="SMART" id="SM00065"/>
    </source>
</evidence>
<proteinExistence type="predicted"/>
<dbReference type="InterPro" id="IPR036890">
    <property type="entry name" value="HATPase_C_sf"/>
</dbReference>
<feature type="domain" description="GAF" evidence="4">
    <location>
        <begin position="186"/>
        <end position="329"/>
    </location>
</feature>
<dbReference type="Gene3D" id="3.30.565.10">
    <property type="entry name" value="Histidine kinase-like ATPase, C-terminal domain"/>
    <property type="match status" value="1"/>
</dbReference>
<evidence type="ECO:0000256" key="1">
    <source>
        <dbReference type="ARBA" id="ARBA00022679"/>
    </source>
</evidence>
<dbReference type="SUPFAM" id="SSF55781">
    <property type="entry name" value="GAF domain-like"/>
    <property type="match status" value="2"/>
</dbReference>
<dbReference type="InterPro" id="IPR003018">
    <property type="entry name" value="GAF"/>
</dbReference>
<dbReference type="SMART" id="SM00065">
    <property type="entry name" value="GAF"/>
    <property type="match status" value="2"/>
</dbReference>
<dbReference type="RefSeq" id="WP_073824436.1">
    <property type="nucleotide sequence ID" value="NZ_JAUNKL010000057.1"/>
</dbReference>
<evidence type="ECO:0000313" key="5">
    <source>
        <dbReference type="EMBL" id="OKL51494.1"/>
    </source>
</evidence>
<organism evidence="5 6">
    <name type="scientific">Buchananella hordeovulneris</name>
    <dbReference type="NCBI Taxonomy" id="52770"/>
    <lineage>
        <taxon>Bacteria</taxon>
        <taxon>Bacillati</taxon>
        <taxon>Actinomycetota</taxon>
        <taxon>Actinomycetes</taxon>
        <taxon>Actinomycetales</taxon>
        <taxon>Actinomycetaceae</taxon>
        <taxon>Buchananella</taxon>
    </lineage>
</organism>
<accession>A0A1Q5PV70</accession>
<keyword evidence="3" id="KW-0902">Two-component regulatory system</keyword>
<name>A0A1Q5PV70_9ACTO</name>
<dbReference type="PANTHER" id="PTHR24421">
    <property type="entry name" value="NITRATE/NITRITE SENSOR PROTEIN NARX-RELATED"/>
    <property type="match status" value="1"/>
</dbReference>
<dbReference type="Pfam" id="PF01590">
    <property type="entry name" value="GAF"/>
    <property type="match status" value="1"/>
</dbReference>
<dbReference type="EMBL" id="MQVS01000006">
    <property type="protein sequence ID" value="OKL51494.1"/>
    <property type="molecule type" value="Genomic_DNA"/>
</dbReference>
<evidence type="ECO:0000256" key="3">
    <source>
        <dbReference type="ARBA" id="ARBA00023012"/>
    </source>
</evidence>
<dbReference type="GO" id="GO:0000155">
    <property type="term" value="F:phosphorelay sensor kinase activity"/>
    <property type="evidence" value="ECO:0007669"/>
    <property type="project" value="InterPro"/>
</dbReference>
<dbReference type="PANTHER" id="PTHR24421:SF56">
    <property type="entry name" value="OXYGEN SENSOR HISTIDINE KINASE RESPONSE REGULATOR DOST"/>
    <property type="match status" value="1"/>
</dbReference>
<dbReference type="FunCoup" id="A0A1Q5PV70">
    <property type="interactions" value="15"/>
</dbReference>
<dbReference type="Gene3D" id="1.20.5.1930">
    <property type="match status" value="1"/>
</dbReference>
<dbReference type="Proteomes" id="UP000185612">
    <property type="component" value="Unassembled WGS sequence"/>
</dbReference>
<comment type="caution">
    <text evidence="5">The sequence shown here is derived from an EMBL/GenBank/DDBJ whole genome shotgun (WGS) entry which is preliminary data.</text>
</comment>
<dbReference type="CDD" id="cd16917">
    <property type="entry name" value="HATPase_UhpB-NarQ-NarX-like"/>
    <property type="match status" value="1"/>
</dbReference>
<keyword evidence="1" id="KW-0808">Transferase</keyword>
<dbReference type="GO" id="GO:0016020">
    <property type="term" value="C:membrane"/>
    <property type="evidence" value="ECO:0007669"/>
    <property type="project" value="InterPro"/>
</dbReference>
<dbReference type="Pfam" id="PF13185">
    <property type="entry name" value="GAF_2"/>
    <property type="match status" value="1"/>
</dbReference>
<dbReference type="STRING" id="52770.BSZ40_06500"/>
<dbReference type="Pfam" id="PF02518">
    <property type="entry name" value="HATPase_c"/>
    <property type="match status" value="1"/>
</dbReference>
<keyword evidence="6" id="KW-1185">Reference proteome</keyword>
<dbReference type="InterPro" id="IPR011712">
    <property type="entry name" value="Sig_transdc_His_kin_sub3_dim/P"/>
</dbReference>
<gene>
    <name evidence="5" type="ORF">BSZ40_06500</name>
</gene>
<feature type="domain" description="GAF" evidence="4">
    <location>
        <begin position="21"/>
        <end position="165"/>
    </location>
</feature>
<protein>
    <submittedName>
        <fullName evidence="5">Histidine kinase</fullName>
    </submittedName>
</protein>
<evidence type="ECO:0000256" key="2">
    <source>
        <dbReference type="ARBA" id="ARBA00022777"/>
    </source>
</evidence>
<sequence>MTSLPSPALLAATLELASELDLSEALRIFVRSACTITGARYGALSVLDNRGETAQFVQHGMSSADAALLPHPPLGHGVIGAIPDHGTLRIDSLDGHPQFSGFPAGHPPMENYLGTALRLRDQTFGRLYLCDKEGGFSAEDATNVETLAAAAAVAVQNARLFAEARNRGRWLSASQQITTTLLQGTEEEEALALIARLVREVAEADTALIVLPSIGQSWVCEIADGYEAAGLIGIQFPPQGRAVTVLRDGAGLVVDSLARARTLRVPQLARFGPALYAPLMARGSGIGVLILLRRRGRMEFARSDLEMAESFAAQAALALEFASARHAEDRAALLDERARIGRDLHDLAIQQLFATGMQLETARAGIARGEENQQRVEELLNQALTSVDDSVRQIRAIVRSLKEPDQEVDLPERIRREASLARTALGFAPSFTIELDGVSLASAPNPEELTQQVSDRVDSDISDDVVAVVREGLSNAARHARAASVQVRVAVSGHGLLGHVLVEVLDDGVGVPTDRTRNSGLENLAARARRHRGTFTVGRTETGAGTQLVWQVPLT</sequence>
<reference evidence="6" key="1">
    <citation type="submission" date="2016-12" db="EMBL/GenBank/DDBJ databases">
        <authorList>
            <person name="Meng X."/>
        </authorList>
    </citation>
    <scope>NUCLEOTIDE SEQUENCE [LARGE SCALE GENOMIC DNA]</scope>
    <source>
        <strain evidence="6">DSM 20732</strain>
    </source>
</reference>
<dbReference type="InterPro" id="IPR029016">
    <property type="entry name" value="GAF-like_dom_sf"/>
</dbReference>
<dbReference type="InterPro" id="IPR003594">
    <property type="entry name" value="HATPase_dom"/>
</dbReference>
<dbReference type="OrthoDB" id="5241249at2"/>